<dbReference type="Proteomes" id="UP000769766">
    <property type="component" value="Unassembled WGS sequence"/>
</dbReference>
<feature type="compositionally biased region" description="Polar residues" evidence="1">
    <location>
        <begin position="74"/>
        <end position="83"/>
    </location>
</feature>
<dbReference type="Gene3D" id="1.20.1290.10">
    <property type="entry name" value="AhpD-like"/>
    <property type="match status" value="1"/>
</dbReference>
<dbReference type="InterPro" id="IPR003779">
    <property type="entry name" value="CMD-like"/>
</dbReference>
<dbReference type="Pfam" id="PF02627">
    <property type="entry name" value="CMD"/>
    <property type="match status" value="1"/>
</dbReference>
<evidence type="ECO:0000313" key="4">
    <source>
        <dbReference type="Proteomes" id="UP000769766"/>
    </source>
</evidence>
<dbReference type="InterPro" id="IPR029032">
    <property type="entry name" value="AhpD-like"/>
</dbReference>
<dbReference type="SUPFAM" id="SSF69118">
    <property type="entry name" value="AhpD-like"/>
    <property type="match status" value="1"/>
</dbReference>
<dbReference type="AlphaFoldDB" id="A0A932CPP0"/>
<evidence type="ECO:0000313" key="3">
    <source>
        <dbReference type="EMBL" id="MBI2877223.1"/>
    </source>
</evidence>
<feature type="region of interest" description="Disordered" evidence="1">
    <location>
        <begin position="49"/>
        <end position="83"/>
    </location>
</feature>
<accession>A0A932CPP0</accession>
<sequence>MRTHLQRALEAGATEQEISEMIGVTLLISGGSSVMWAWPAINEVVGRQPGASSGGCCTPAGGASPAVPQEAGKGNSSPGSCCS</sequence>
<gene>
    <name evidence="3" type="ORF">HYY20_10105</name>
</gene>
<comment type="caution">
    <text evidence="3">The sequence shown here is derived from an EMBL/GenBank/DDBJ whole genome shotgun (WGS) entry which is preliminary data.</text>
</comment>
<protein>
    <submittedName>
        <fullName evidence="3">Carboxymuconolactone decarboxylase family protein</fullName>
    </submittedName>
</protein>
<organism evidence="3 4">
    <name type="scientific">Tectimicrobiota bacterium</name>
    <dbReference type="NCBI Taxonomy" id="2528274"/>
    <lineage>
        <taxon>Bacteria</taxon>
        <taxon>Pseudomonadati</taxon>
        <taxon>Nitrospinota/Tectimicrobiota group</taxon>
        <taxon>Candidatus Tectimicrobiota</taxon>
    </lineage>
</organism>
<evidence type="ECO:0000256" key="1">
    <source>
        <dbReference type="SAM" id="MobiDB-lite"/>
    </source>
</evidence>
<proteinExistence type="predicted"/>
<feature type="domain" description="Carboxymuconolactone decarboxylase-like" evidence="2">
    <location>
        <begin position="2"/>
        <end position="42"/>
    </location>
</feature>
<dbReference type="GO" id="GO:0051920">
    <property type="term" value="F:peroxiredoxin activity"/>
    <property type="evidence" value="ECO:0007669"/>
    <property type="project" value="InterPro"/>
</dbReference>
<name>A0A932CPP0_UNCTE</name>
<evidence type="ECO:0000259" key="2">
    <source>
        <dbReference type="Pfam" id="PF02627"/>
    </source>
</evidence>
<dbReference type="EMBL" id="JACPRF010000306">
    <property type="protein sequence ID" value="MBI2877223.1"/>
    <property type="molecule type" value="Genomic_DNA"/>
</dbReference>
<reference evidence="3" key="1">
    <citation type="submission" date="2020-07" db="EMBL/GenBank/DDBJ databases">
        <title>Huge and variable diversity of episymbiotic CPR bacteria and DPANN archaea in groundwater ecosystems.</title>
        <authorList>
            <person name="He C.Y."/>
            <person name="Keren R."/>
            <person name="Whittaker M."/>
            <person name="Farag I.F."/>
            <person name="Doudna J."/>
            <person name="Cate J.H.D."/>
            <person name="Banfield J.F."/>
        </authorList>
    </citation>
    <scope>NUCLEOTIDE SEQUENCE</scope>
    <source>
        <strain evidence="3">NC_groundwater_672_Ag_B-0.1um_62_36</strain>
    </source>
</reference>